<dbReference type="AlphaFoldDB" id="A0A2A2SIT6"/>
<protein>
    <submittedName>
        <fullName evidence="1">Uncharacterized protein</fullName>
    </submittedName>
</protein>
<dbReference type="OrthoDB" id="7450893at2"/>
<comment type="caution">
    <text evidence="1">The sequence shown here is derived from an EMBL/GenBank/DDBJ whole genome shotgun (WGS) entry which is preliminary data.</text>
</comment>
<gene>
    <name evidence="1" type="ORF">CKY28_06850</name>
</gene>
<dbReference type="EMBL" id="NSLI01000002">
    <property type="protein sequence ID" value="PAX09187.1"/>
    <property type="molecule type" value="Genomic_DNA"/>
</dbReference>
<keyword evidence="2" id="KW-1185">Reference proteome</keyword>
<evidence type="ECO:0000313" key="1">
    <source>
        <dbReference type="EMBL" id="PAX09187.1"/>
    </source>
</evidence>
<evidence type="ECO:0000313" key="2">
    <source>
        <dbReference type="Proteomes" id="UP000218151"/>
    </source>
</evidence>
<accession>A0A2A2SIT6</accession>
<name>A0A2A2SIT6_9SPHN</name>
<sequence>MDAAPYDAAEHEAYLEALRRAQARARHSYFDQHIVRMDDGTYWVADEGAYETLIEDLVDRIVHTVDAGQSDE</sequence>
<dbReference type="Proteomes" id="UP000218151">
    <property type="component" value="Unassembled WGS sequence"/>
</dbReference>
<organism evidence="1 2">
    <name type="scientific">Sphingomonas lenta</name>
    <dbReference type="NCBI Taxonomy" id="1141887"/>
    <lineage>
        <taxon>Bacteria</taxon>
        <taxon>Pseudomonadati</taxon>
        <taxon>Pseudomonadota</taxon>
        <taxon>Alphaproteobacteria</taxon>
        <taxon>Sphingomonadales</taxon>
        <taxon>Sphingomonadaceae</taxon>
        <taxon>Sphingomonas</taxon>
    </lineage>
</organism>
<proteinExistence type="predicted"/>
<reference evidence="2" key="1">
    <citation type="submission" date="2017-09" db="EMBL/GenBank/DDBJ databases">
        <authorList>
            <person name="Feng G."/>
            <person name="Zhu H."/>
        </authorList>
    </citation>
    <scope>NUCLEOTIDE SEQUENCE [LARGE SCALE GENOMIC DNA]</scope>
    <source>
        <strain evidence="2">1PNM-20</strain>
    </source>
</reference>